<protein>
    <submittedName>
        <fullName evidence="4">Uncharacterized protein</fullName>
    </submittedName>
</protein>
<dbReference type="Proteomes" id="UP000007431">
    <property type="component" value="Unassembled WGS sequence"/>
</dbReference>
<feature type="compositionally biased region" description="Gly residues" evidence="2">
    <location>
        <begin position="175"/>
        <end position="187"/>
    </location>
</feature>
<feature type="coiled-coil region" evidence="1">
    <location>
        <begin position="81"/>
        <end position="140"/>
    </location>
</feature>
<feature type="region of interest" description="Disordered" evidence="2">
    <location>
        <begin position="172"/>
        <end position="233"/>
    </location>
</feature>
<dbReference type="AlphaFoldDB" id="D8QF54"/>
<dbReference type="HOGENOM" id="CLU_1021398_0_0_1"/>
<keyword evidence="5" id="KW-1185">Reference proteome</keyword>
<proteinExistence type="predicted"/>
<reference evidence="4 5" key="1">
    <citation type="journal article" date="2010" name="Nat. Biotechnol.">
        <title>Genome sequence of the model mushroom Schizophyllum commune.</title>
        <authorList>
            <person name="Ohm R.A."/>
            <person name="de Jong J.F."/>
            <person name="Lugones L.G."/>
            <person name="Aerts A."/>
            <person name="Kothe E."/>
            <person name="Stajich J.E."/>
            <person name="de Vries R.P."/>
            <person name="Record E."/>
            <person name="Levasseur A."/>
            <person name="Baker S.E."/>
            <person name="Bartholomew K.A."/>
            <person name="Coutinho P.M."/>
            <person name="Erdmann S."/>
            <person name="Fowler T.J."/>
            <person name="Gathman A.C."/>
            <person name="Lombard V."/>
            <person name="Henrissat B."/>
            <person name="Knabe N."/>
            <person name="Kuees U."/>
            <person name="Lilly W.W."/>
            <person name="Lindquist E."/>
            <person name="Lucas S."/>
            <person name="Magnuson J.K."/>
            <person name="Piumi F."/>
            <person name="Raudaskoski M."/>
            <person name="Salamov A."/>
            <person name="Schmutz J."/>
            <person name="Schwarze F.W.M.R."/>
            <person name="vanKuyk P.A."/>
            <person name="Horton J.S."/>
            <person name="Grigoriev I.V."/>
            <person name="Woesten H.A.B."/>
        </authorList>
    </citation>
    <scope>NUCLEOTIDE SEQUENCE [LARGE SCALE GENOMIC DNA]</scope>
    <source>
        <strain evidence="5">H4-8 / FGSC 9210</strain>
    </source>
</reference>
<dbReference type="VEuPathDB" id="FungiDB:SCHCODRAFT_02514378"/>
<gene>
    <name evidence="4" type="ORF">SCHCODRAFT_258345</name>
</gene>
<evidence type="ECO:0000313" key="4">
    <source>
        <dbReference type="EMBL" id="EFI93071.1"/>
    </source>
</evidence>
<evidence type="ECO:0000256" key="3">
    <source>
        <dbReference type="SAM" id="SignalP"/>
    </source>
</evidence>
<keyword evidence="1" id="KW-0175">Coiled coil</keyword>
<accession>D8QF54</accession>
<feature type="signal peptide" evidence="3">
    <location>
        <begin position="1"/>
        <end position="22"/>
    </location>
</feature>
<evidence type="ECO:0000256" key="2">
    <source>
        <dbReference type="SAM" id="MobiDB-lite"/>
    </source>
</evidence>
<dbReference type="STRING" id="578458.D8QF54"/>
<keyword evidence="3" id="KW-0732">Signal</keyword>
<dbReference type="eggNOG" id="ENOG502RXR7">
    <property type="taxonomic scope" value="Eukaryota"/>
</dbReference>
<dbReference type="InParanoid" id="D8QF54"/>
<dbReference type="EMBL" id="GL377311">
    <property type="protein sequence ID" value="EFI93071.1"/>
    <property type="molecule type" value="Genomic_DNA"/>
</dbReference>
<name>D8QF54_SCHCM</name>
<evidence type="ECO:0000256" key="1">
    <source>
        <dbReference type="SAM" id="Coils"/>
    </source>
</evidence>
<sequence length="252" mass="27182">MLLAFAVLSPFLGVTLLTRVTAAATGDPHALSWFSRTLFVLAAGIRPWRHLSERISSDIDSLHTAVHYPPKDRGADVEKELAELRHAVSRIEHALVRLNDRSQEVSEYVDDALDIVERRVRRQERRLEKREKAAAAARAETVFVEAPKRASPSLASYLLPWWMMQYGSGDAQGSASGGVGSASGGVGNASQTSALARGKKPANRAVTLETIPEEGVLAPSPARRPVPPTTGSTLSQLLTLPLRVGLRLLGLG</sequence>
<dbReference type="OMA" id="DVIHCPS"/>
<evidence type="ECO:0000313" key="5">
    <source>
        <dbReference type="Proteomes" id="UP000007431"/>
    </source>
</evidence>
<feature type="chain" id="PRO_5003120833" evidence="3">
    <location>
        <begin position="23"/>
        <end position="252"/>
    </location>
</feature>
<organism evidence="5">
    <name type="scientific">Schizophyllum commune (strain H4-8 / FGSC 9210)</name>
    <name type="common">Split gill fungus</name>
    <dbReference type="NCBI Taxonomy" id="578458"/>
    <lineage>
        <taxon>Eukaryota</taxon>
        <taxon>Fungi</taxon>
        <taxon>Dikarya</taxon>
        <taxon>Basidiomycota</taxon>
        <taxon>Agaricomycotina</taxon>
        <taxon>Agaricomycetes</taxon>
        <taxon>Agaricomycetidae</taxon>
        <taxon>Agaricales</taxon>
        <taxon>Schizophyllaceae</taxon>
        <taxon>Schizophyllum</taxon>
    </lineage>
</organism>